<feature type="region of interest" description="Disordered" evidence="1">
    <location>
        <begin position="228"/>
        <end position="247"/>
    </location>
</feature>
<dbReference type="AlphaFoldDB" id="A0A6V7PG05"/>
<feature type="region of interest" description="Disordered" evidence="1">
    <location>
        <begin position="184"/>
        <end position="205"/>
    </location>
</feature>
<proteinExistence type="predicted"/>
<dbReference type="EMBL" id="LR862130">
    <property type="protein sequence ID" value="CAD1829767.1"/>
    <property type="molecule type" value="Genomic_DNA"/>
</dbReference>
<feature type="compositionally biased region" description="Basic and acidic residues" evidence="1">
    <location>
        <begin position="196"/>
        <end position="205"/>
    </location>
</feature>
<organism evidence="2">
    <name type="scientific">Ananas comosus var. bracteatus</name>
    <name type="common">red pineapple</name>
    <dbReference type="NCBI Taxonomy" id="296719"/>
    <lineage>
        <taxon>Eukaryota</taxon>
        <taxon>Viridiplantae</taxon>
        <taxon>Streptophyta</taxon>
        <taxon>Embryophyta</taxon>
        <taxon>Tracheophyta</taxon>
        <taxon>Spermatophyta</taxon>
        <taxon>Magnoliopsida</taxon>
        <taxon>Liliopsida</taxon>
        <taxon>Poales</taxon>
        <taxon>Bromeliaceae</taxon>
        <taxon>Bromelioideae</taxon>
        <taxon>Ananas</taxon>
    </lineage>
</organism>
<reference evidence="2" key="1">
    <citation type="submission" date="2020-07" db="EMBL/GenBank/DDBJ databases">
        <authorList>
            <person name="Lin J."/>
        </authorList>
    </citation>
    <scope>NUCLEOTIDE SEQUENCE</scope>
</reference>
<protein>
    <submittedName>
        <fullName evidence="2">Uncharacterized protein</fullName>
    </submittedName>
</protein>
<sequence>MHPISEHRLDTRHLIFMFRTEALSGLPSTFRVVVGGVCHYVQFELLSAILIPEGTSTQDEDDPTPPEDDYDWAMPLHATRDRPHPSDQIAGSSSTAPSPPGRRIASDIAPAASSPVHSPVHLNHGAVPPPARYTISAGTKSGFDQIKEATQLDSTLGSPSLNTGSDSTSFVPNSVALLDTNSTQFSLHSDPSSPESVHESSDKVSMRTRQHTTILNGRSANPEILADFGASPRHTNSSTSPADPADINAINAADPLYSPCLARRKRYQTDDLPQLRELQRRFLWRKSSCPIREGVPLVAWDIVARPKALADLE</sequence>
<feature type="compositionally biased region" description="Polar residues" evidence="1">
    <location>
        <begin position="184"/>
        <end position="195"/>
    </location>
</feature>
<feature type="region of interest" description="Disordered" evidence="1">
    <location>
        <begin position="54"/>
        <end position="136"/>
    </location>
</feature>
<feature type="compositionally biased region" description="Low complexity" evidence="1">
    <location>
        <begin position="106"/>
        <end position="115"/>
    </location>
</feature>
<accession>A0A6V7PG05</accession>
<evidence type="ECO:0000256" key="1">
    <source>
        <dbReference type="SAM" id="MobiDB-lite"/>
    </source>
</evidence>
<evidence type="ECO:0000313" key="2">
    <source>
        <dbReference type="EMBL" id="CAD1829767.1"/>
    </source>
</evidence>
<gene>
    <name evidence="2" type="ORF">CB5_LOCUS12978</name>
</gene>
<name>A0A6V7PG05_ANACO</name>
<feature type="compositionally biased region" description="Acidic residues" evidence="1">
    <location>
        <begin position="58"/>
        <end position="71"/>
    </location>
</feature>